<feature type="transmembrane region" description="Helical" evidence="2">
    <location>
        <begin position="96"/>
        <end position="117"/>
    </location>
</feature>
<dbReference type="Proteomes" id="UP001500064">
    <property type="component" value="Unassembled WGS sequence"/>
</dbReference>
<sequence>MWESGATKIERAHLTHPRTSLDSHRCARPDSAGDAEPWRCPECGMVREALSPTPVTAPPAAAPEPPKRASGTLSVVTFVAIGAGALWFGLDAVSSSAEAGIGVFAVLLFVAVVVAWWQDARAKFARGENPRRGAAHRLRAAHRQETRLMPEREGPRAGHHAMGRPGLPALIQARRRSRARRRKEPIVTPPRLQLTSVTVATSQPREQARFYARLLGRLVTAEEGPDQGEPEEAGWALECGAAEAGFQPQPDVRVILDPDGHSFRLNR</sequence>
<dbReference type="EMBL" id="BAAAMU010000173">
    <property type="protein sequence ID" value="GAA1690674.1"/>
    <property type="molecule type" value="Genomic_DNA"/>
</dbReference>
<feature type="compositionally biased region" description="Basic and acidic residues" evidence="1">
    <location>
        <begin position="8"/>
        <end position="28"/>
    </location>
</feature>
<dbReference type="RefSeq" id="WP_346114621.1">
    <property type="nucleotide sequence ID" value="NZ_BAAAMU010000173.1"/>
</dbReference>
<evidence type="ECO:0000256" key="1">
    <source>
        <dbReference type="SAM" id="MobiDB-lite"/>
    </source>
</evidence>
<organism evidence="3 4">
    <name type="scientific">Nonomuraea maheshkhaliensis</name>
    <dbReference type="NCBI Taxonomy" id="419590"/>
    <lineage>
        <taxon>Bacteria</taxon>
        <taxon>Bacillati</taxon>
        <taxon>Actinomycetota</taxon>
        <taxon>Actinomycetes</taxon>
        <taxon>Streptosporangiales</taxon>
        <taxon>Streptosporangiaceae</taxon>
        <taxon>Nonomuraea</taxon>
    </lineage>
</organism>
<gene>
    <name evidence="3" type="ORF">GCM10009733_103580</name>
</gene>
<comment type="caution">
    <text evidence="3">The sequence shown here is derived from an EMBL/GenBank/DDBJ whole genome shotgun (WGS) entry which is preliminary data.</text>
</comment>
<evidence type="ECO:0008006" key="5">
    <source>
        <dbReference type="Google" id="ProtNLM"/>
    </source>
</evidence>
<evidence type="ECO:0000256" key="2">
    <source>
        <dbReference type="SAM" id="Phobius"/>
    </source>
</evidence>
<name>A0ABN2HNA8_9ACTN</name>
<accession>A0ABN2HNA8</accession>
<evidence type="ECO:0000313" key="4">
    <source>
        <dbReference type="Proteomes" id="UP001500064"/>
    </source>
</evidence>
<proteinExistence type="predicted"/>
<evidence type="ECO:0000313" key="3">
    <source>
        <dbReference type="EMBL" id="GAA1690674.1"/>
    </source>
</evidence>
<keyword evidence="4" id="KW-1185">Reference proteome</keyword>
<protein>
    <recommendedName>
        <fullName evidence="5">Glyoxalase-like domain-containing protein</fullName>
    </recommendedName>
</protein>
<feature type="transmembrane region" description="Helical" evidence="2">
    <location>
        <begin position="72"/>
        <end position="90"/>
    </location>
</feature>
<reference evidence="3 4" key="1">
    <citation type="journal article" date="2019" name="Int. J. Syst. Evol. Microbiol.">
        <title>The Global Catalogue of Microorganisms (GCM) 10K type strain sequencing project: providing services to taxonomists for standard genome sequencing and annotation.</title>
        <authorList>
            <consortium name="The Broad Institute Genomics Platform"/>
            <consortium name="The Broad Institute Genome Sequencing Center for Infectious Disease"/>
            <person name="Wu L."/>
            <person name="Ma J."/>
        </authorList>
    </citation>
    <scope>NUCLEOTIDE SEQUENCE [LARGE SCALE GENOMIC DNA]</scope>
    <source>
        <strain evidence="3 4">JCM 13929</strain>
    </source>
</reference>
<keyword evidence="2" id="KW-0812">Transmembrane</keyword>
<keyword evidence="2" id="KW-1133">Transmembrane helix</keyword>
<feature type="region of interest" description="Disordered" evidence="1">
    <location>
        <begin position="1"/>
        <end position="34"/>
    </location>
</feature>
<keyword evidence="2" id="KW-0472">Membrane</keyword>